<feature type="domain" description="Rhodopsin" evidence="8">
    <location>
        <begin position="30"/>
        <end position="254"/>
    </location>
</feature>
<feature type="region of interest" description="Disordered" evidence="6">
    <location>
        <begin position="331"/>
        <end position="356"/>
    </location>
</feature>
<feature type="transmembrane region" description="Helical" evidence="7">
    <location>
        <begin position="229"/>
        <end position="253"/>
    </location>
</feature>
<dbReference type="PANTHER" id="PTHR33048">
    <property type="entry name" value="PTH11-LIKE INTEGRAL MEMBRANE PROTEIN (AFU_ORTHOLOGUE AFUA_5G11245)"/>
    <property type="match status" value="1"/>
</dbReference>
<feature type="transmembrane region" description="Helical" evidence="7">
    <location>
        <begin position="20"/>
        <end position="38"/>
    </location>
</feature>
<evidence type="ECO:0000256" key="7">
    <source>
        <dbReference type="SAM" id="Phobius"/>
    </source>
</evidence>
<comment type="subcellular location">
    <subcellularLocation>
        <location evidence="1">Membrane</location>
        <topology evidence="1">Multi-pass membrane protein</topology>
    </subcellularLocation>
</comment>
<dbReference type="InterPro" id="IPR049326">
    <property type="entry name" value="Rhodopsin_dom_fungi"/>
</dbReference>
<keyword evidence="2 7" id="KW-0812">Transmembrane</keyword>
<comment type="similarity">
    <text evidence="5">Belongs to the SAT4 family.</text>
</comment>
<evidence type="ECO:0000256" key="6">
    <source>
        <dbReference type="SAM" id="MobiDB-lite"/>
    </source>
</evidence>
<evidence type="ECO:0000256" key="1">
    <source>
        <dbReference type="ARBA" id="ARBA00004141"/>
    </source>
</evidence>
<evidence type="ECO:0000256" key="3">
    <source>
        <dbReference type="ARBA" id="ARBA00022989"/>
    </source>
</evidence>
<keyword evidence="10" id="KW-1185">Reference proteome</keyword>
<sequence length="356" mass="39919">MDTRLYRRGEELRPSAPGVWIYTFVLFGLTIVVVLARVSARVCYKNFGLVTVELEPPDFKFVETRQYCMDMVYSVNYAFGMAFTKVSALLFLRRLGLNAFGRISDWIIWTDIGWTLVGATQLSLFQIFACRPLSAISTCWKDATPGTCIDYKPSVLAYSIMLLLGMIPIIVLPILLIKRLQMRTSKKVLMYTVPFLAVIDTVITFLRMLRYMERVWPGISLKLSSNYFYGYDSALTAVEVFLALTTASLPMLYRPGTSLFRRLKTACVPRSLHSGRALGRNSGEAAAASDFGPDSAGRGSSSRRPVQRADAGILSAPRRVKAELYQLTTLHHDDEVTSSTEQVLRSTGSPVREREL</sequence>
<organism evidence="9 10">
    <name type="scientific">Hapsidospora chrysogenum (strain ATCC 11550 / CBS 779.69 / DSM 880 / IAM 14645 / JCM 23072 / IMI 49137)</name>
    <name type="common">Acremonium chrysogenum</name>
    <dbReference type="NCBI Taxonomy" id="857340"/>
    <lineage>
        <taxon>Eukaryota</taxon>
        <taxon>Fungi</taxon>
        <taxon>Dikarya</taxon>
        <taxon>Ascomycota</taxon>
        <taxon>Pezizomycotina</taxon>
        <taxon>Sordariomycetes</taxon>
        <taxon>Hypocreomycetidae</taxon>
        <taxon>Hypocreales</taxon>
        <taxon>Bionectriaceae</taxon>
        <taxon>Hapsidospora</taxon>
    </lineage>
</organism>
<dbReference type="AlphaFoldDB" id="A0A086T0A1"/>
<proteinExistence type="inferred from homology"/>
<evidence type="ECO:0000256" key="2">
    <source>
        <dbReference type="ARBA" id="ARBA00022692"/>
    </source>
</evidence>
<dbReference type="OrthoDB" id="5429740at2759"/>
<gene>
    <name evidence="9" type="ORF">ACRE_064620</name>
</gene>
<evidence type="ECO:0000259" key="8">
    <source>
        <dbReference type="Pfam" id="PF20684"/>
    </source>
</evidence>
<accession>A0A086T0A1</accession>
<dbReference type="InterPro" id="IPR052337">
    <property type="entry name" value="SAT4-like"/>
</dbReference>
<name>A0A086T0A1_HAPC1</name>
<feature type="transmembrane region" description="Helical" evidence="7">
    <location>
        <begin position="155"/>
        <end position="176"/>
    </location>
</feature>
<evidence type="ECO:0000313" key="10">
    <source>
        <dbReference type="Proteomes" id="UP000029964"/>
    </source>
</evidence>
<keyword evidence="3 7" id="KW-1133">Transmembrane helix</keyword>
<reference evidence="10" key="1">
    <citation type="journal article" date="2014" name="Genome Announc.">
        <title>Genome sequence and annotation of Acremonium chrysogenum, producer of the beta-lactam antibiotic cephalosporin C.</title>
        <authorList>
            <person name="Terfehr D."/>
            <person name="Dahlmann T.A."/>
            <person name="Specht T."/>
            <person name="Zadra I."/>
            <person name="Kuernsteiner H."/>
            <person name="Kueck U."/>
        </authorList>
    </citation>
    <scope>NUCLEOTIDE SEQUENCE [LARGE SCALE GENOMIC DNA]</scope>
    <source>
        <strain evidence="10">ATCC 11550 / CBS 779.69 / DSM 880 / IAM 14645 / JCM 23072 / IMI 49137</strain>
    </source>
</reference>
<feature type="region of interest" description="Disordered" evidence="6">
    <location>
        <begin position="279"/>
        <end position="314"/>
    </location>
</feature>
<dbReference type="PANTHER" id="PTHR33048:SF129">
    <property type="entry name" value="INTEGRAL MEMBRANE PROTEIN-RELATED"/>
    <property type="match status" value="1"/>
</dbReference>
<feature type="compositionally biased region" description="Polar residues" evidence="6">
    <location>
        <begin position="337"/>
        <end position="349"/>
    </location>
</feature>
<keyword evidence="4 7" id="KW-0472">Membrane</keyword>
<dbReference type="GO" id="GO:0016020">
    <property type="term" value="C:membrane"/>
    <property type="evidence" value="ECO:0007669"/>
    <property type="project" value="UniProtKB-SubCell"/>
</dbReference>
<dbReference type="HOGENOM" id="CLU_778374_0_0_1"/>
<protein>
    <recommendedName>
        <fullName evidence="8">Rhodopsin domain-containing protein</fullName>
    </recommendedName>
</protein>
<evidence type="ECO:0000313" key="9">
    <source>
        <dbReference type="EMBL" id="KFH42783.1"/>
    </source>
</evidence>
<dbReference type="Proteomes" id="UP000029964">
    <property type="component" value="Unassembled WGS sequence"/>
</dbReference>
<evidence type="ECO:0000256" key="5">
    <source>
        <dbReference type="ARBA" id="ARBA00038359"/>
    </source>
</evidence>
<evidence type="ECO:0000256" key="4">
    <source>
        <dbReference type="ARBA" id="ARBA00023136"/>
    </source>
</evidence>
<comment type="caution">
    <text evidence="9">The sequence shown here is derived from an EMBL/GenBank/DDBJ whole genome shotgun (WGS) entry which is preliminary data.</text>
</comment>
<feature type="transmembrane region" description="Helical" evidence="7">
    <location>
        <begin position="75"/>
        <end position="92"/>
    </location>
</feature>
<dbReference type="Pfam" id="PF20684">
    <property type="entry name" value="Fung_rhodopsin"/>
    <property type="match status" value="1"/>
</dbReference>
<feature type="transmembrane region" description="Helical" evidence="7">
    <location>
        <begin position="188"/>
        <end position="209"/>
    </location>
</feature>
<dbReference type="EMBL" id="JPKY01000085">
    <property type="protein sequence ID" value="KFH42783.1"/>
    <property type="molecule type" value="Genomic_DNA"/>
</dbReference>
<dbReference type="STRING" id="857340.A0A086T0A1"/>